<comment type="caution">
    <text evidence="4">The sequence shown here is derived from an EMBL/GenBank/DDBJ whole genome shotgun (WGS) entry which is preliminary data.</text>
</comment>
<gene>
    <name evidence="4" type="ORF">FNF31_04818</name>
</gene>
<proteinExistence type="predicted"/>
<feature type="region of interest" description="Disordered" evidence="1">
    <location>
        <begin position="238"/>
        <end position="269"/>
    </location>
</feature>
<evidence type="ECO:0000313" key="5">
    <source>
        <dbReference type="Proteomes" id="UP000325113"/>
    </source>
</evidence>
<dbReference type="EMBL" id="VLTM01000053">
    <property type="protein sequence ID" value="KAA0159452.1"/>
    <property type="molecule type" value="Genomic_DNA"/>
</dbReference>
<organism evidence="4 5">
    <name type="scientific">Cafeteria roenbergensis</name>
    <name type="common">Marine flagellate</name>
    <dbReference type="NCBI Taxonomy" id="33653"/>
    <lineage>
        <taxon>Eukaryota</taxon>
        <taxon>Sar</taxon>
        <taxon>Stramenopiles</taxon>
        <taxon>Bigyra</taxon>
        <taxon>Opalozoa</taxon>
        <taxon>Bicosoecida</taxon>
        <taxon>Cafeteriaceae</taxon>
        <taxon>Cafeteria</taxon>
    </lineage>
</organism>
<feature type="domain" description="DUF3638" evidence="2">
    <location>
        <begin position="13"/>
        <end position="134"/>
    </location>
</feature>
<evidence type="ECO:0000259" key="3">
    <source>
        <dbReference type="Pfam" id="PF12359"/>
    </source>
</evidence>
<dbReference type="Pfam" id="PF12340">
    <property type="entry name" value="DUF3638"/>
    <property type="match status" value="1"/>
</dbReference>
<evidence type="ECO:0000313" key="4">
    <source>
        <dbReference type="EMBL" id="KAA0159452.1"/>
    </source>
</evidence>
<evidence type="ECO:0000256" key="1">
    <source>
        <dbReference type="SAM" id="MobiDB-lite"/>
    </source>
</evidence>
<dbReference type="InterPro" id="IPR022099">
    <property type="entry name" value="DUF3638"/>
</dbReference>
<name>A0A5A8D1V4_CAFRO</name>
<dbReference type="AlphaFoldDB" id="A0A5A8D1V4"/>
<feature type="region of interest" description="Disordered" evidence="1">
    <location>
        <begin position="621"/>
        <end position="645"/>
    </location>
</feature>
<protein>
    <submittedName>
        <fullName evidence="4">Uncharacterized protein</fullName>
    </submittedName>
</protein>
<feature type="region of interest" description="Disordered" evidence="1">
    <location>
        <begin position="453"/>
        <end position="476"/>
    </location>
</feature>
<dbReference type="Pfam" id="PF12359">
    <property type="entry name" value="DUF3645"/>
    <property type="match status" value="1"/>
</dbReference>
<dbReference type="InterPro" id="IPR022105">
    <property type="entry name" value="DUF3645"/>
</dbReference>
<feature type="domain" description="DUF3645" evidence="3">
    <location>
        <begin position="648"/>
        <end position="678"/>
    </location>
</feature>
<evidence type="ECO:0000259" key="2">
    <source>
        <dbReference type="Pfam" id="PF12340"/>
    </source>
</evidence>
<reference evidence="4 5" key="1">
    <citation type="submission" date="2019-07" db="EMBL/GenBank/DDBJ databases">
        <title>Genomes of Cafeteria roenbergensis.</title>
        <authorList>
            <person name="Fischer M.G."/>
            <person name="Hackl T."/>
            <person name="Roman M."/>
        </authorList>
    </citation>
    <scope>NUCLEOTIDE SEQUENCE [LARGE SCALE GENOMIC DNA]</scope>
    <source>
        <strain evidence="4 5">Cflag</strain>
    </source>
</reference>
<dbReference type="Proteomes" id="UP000325113">
    <property type="component" value="Unassembled WGS sequence"/>
</dbReference>
<sequence>MASGVDEGQAEQDLLKMASSGGRVAQGRCGLGKTSLIAPVVAAHAASTGRLSVLAVPRSLVASAAAASRRVLSSAAVGSRVVRLTVTRGSVAGTPSAKRLLRMLRGAADAGAVVVTTAESLRSLVLCAVEAGGRWAVANGMDAGKAMESVMDARSAAEGDDRHEHAEAAEALWGCLALLRGGTAIMDEVHLALNPLRSELNFTLGAKEELPLLRVRTEAIRCVIGAIMAASKAVAEGRGAATPGRRQAEAPRAKAPSSGGRLATGDGLRLGAPVEGDEASADGIEPALLDAAQREQVQDAVAAAVASRSFVVTPEPCIVNRAGIWPAVRPPLAAALADWVCSVLADPWQWVAGVPSAALEASASSEYESPSRAKGSTYATLGFEMDVSNHQRAFGPSLVLEPSAQYWCSPEAPDTAWISLKLDRPRRLCGLRIRFRARSEFMMRSGIPTVPDCTSVRLVPPPEDSSHHEATPRSEETAAACAAADRDATLSEGTTVAELSHAPVQRVLWADPRSGPEAAPLVASVRLLMQGSATWFAVQHVELLEPEEALPDREAVRRAVCAALAAPTPSPPPAEGSGTEAELPPLAAAVAEAARTALDTFAPHALSKRFGVHYGLLHGEASESGASSGDDPGEDGGEDGGGGMESAARRLLAVPFTARGTPSPASEFASPDAALAFTLAAYAQCGGCASRRGDAPCCCGLVPRPCGLA</sequence>
<accession>A0A5A8D1V4</accession>
<feature type="compositionally biased region" description="Basic and acidic residues" evidence="1">
    <location>
        <begin position="464"/>
        <end position="476"/>
    </location>
</feature>